<evidence type="ECO:0000313" key="1">
    <source>
        <dbReference type="EMBL" id="CCC49865.1"/>
    </source>
</evidence>
<sequence length="226" mass="24633">MAPPTSSSVSFRVITKVVVDIKATASCSNVVYCCLEGLCMLTASSTFPTTGLSATAWRHVGKKGRILTFETSNWPRSSLPVRISLIDTSQWPHLIGSPLQPHLHVTPALTHFYFLFILPLKSPDYLPRNKRGQLRAKIVVEEASRVISFCCAAIGEESGIGCSECCGQPISHPSALAVGKVGRWVIECRRSITEVRQNISAYQVPGGGGFRLKKVHKEFVPKGVLV</sequence>
<reference evidence="1" key="1">
    <citation type="journal article" date="2012" name="Proc. Natl. Acad. Sci. U.S.A.">
        <title>Antigenic diversity is generated by distinct evolutionary mechanisms in African trypanosome species.</title>
        <authorList>
            <person name="Jackson A.P."/>
            <person name="Berry A."/>
            <person name="Aslett M."/>
            <person name="Allison H.C."/>
            <person name="Burton P."/>
            <person name="Vavrova-Anderson J."/>
            <person name="Brown R."/>
            <person name="Browne H."/>
            <person name="Corton N."/>
            <person name="Hauser H."/>
            <person name="Gamble J."/>
            <person name="Gilderthorp R."/>
            <person name="Marcello L."/>
            <person name="McQuillan J."/>
            <person name="Otto T.D."/>
            <person name="Quail M.A."/>
            <person name="Sanders M.J."/>
            <person name="van Tonder A."/>
            <person name="Ginger M.L."/>
            <person name="Field M.C."/>
            <person name="Barry J.D."/>
            <person name="Hertz-Fowler C."/>
            <person name="Berriman M."/>
        </authorList>
    </citation>
    <scope>NUCLEOTIDE SEQUENCE</scope>
    <source>
        <strain evidence="1">Y486</strain>
    </source>
</reference>
<dbReference type="AlphaFoldDB" id="G0U1B0"/>
<gene>
    <name evidence="1" type="ORF">TVY486_0804730</name>
</gene>
<name>G0U1B0_TRYVY</name>
<proteinExistence type="predicted"/>
<dbReference type="VEuPathDB" id="TriTrypDB:TvY486_0804730"/>
<dbReference type="EMBL" id="HE573024">
    <property type="protein sequence ID" value="CCC49865.1"/>
    <property type="molecule type" value="Genomic_DNA"/>
</dbReference>
<accession>G0U1B0</accession>
<protein>
    <submittedName>
        <fullName evidence="1">Uncharacterized protein</fullName>
    </submittedName>
</protein>
<organism evidence="1">
    <name type="scientific">Trypanosoma vivax (strain Y486)</name>
    <dbReference type="NCBI Taxonomy" id="1055687"/>
    <lineage>
        <taxon>Eukaryota</taxon>
        <taxon>Discoba</taxon>
        <taxon>Euglenozoa</taxon>
        <taxon>Kinetoplastea</taxon>
        <taxon>Metakinetoplastina</taxon>
        <taxon>Trypanosomatida</taxon>
        <taxon>Trypanosomatidae</taxon>
        <taxon>Trypanosoma</taxon>
        <taxon>Duttonella</taxon>
    </lineage>
</organism>